<dbReference type="AlphaFoldDB" id="A0A9P4M761"/>
<comment type="caution">
    <text evidence="2">The sequence shown here is derived from an EMBL/GenBank/DDBJ whole genome shotgun (WGS) entry which is preliminary data.</text>
</comment>
<evidence type="ECO:0000313" key="3">
    <source>
        <dbReference type="Proteomes" id="UP000799772"/>
    </source>
</evidence>
<feature type="region of interest" description="Disordered" evidence="1">
    <location>
        <begin position="1"/>
        <end position="35"/>
    </location>
</feature>
<keyword evidence="3" id="KW-1185">Reference proteome</keyword>
<evidence type="ECO:0000313" key="2">
    <source>
        <dbReference type="EMBL" id="KAF2097017.1"/>
    </source>
</evidence>
<name>A0A9P4M761_9PEZI</name>
<proteinExistence type="predicted"/>
<organism evidence="2 3">
    <name type="scientific">Rhizodiscina lignyota</name>
    <dbReference type="NCBI Taxonomy" id="1504668"/>
    <lineage>
        <taxon>Eukaryota</taxon>
        <taxon>Fungi</taxon>
        <taxon>Dikarya</taxon>
        <taxon>Ascomycota</taxon>
        <taxon>Pezizomycotina</taxon>
        <taxon>Dothideomycetes</taxon>
        <taxon>Pleosporomycetidae</taxon>
        <taxon>Aulographales</taxon>
        <taxon>Rhizodiscinaceae</taxon>
        <taxon>Rhizodiscina</taxon>
    </lineage>
</organism>
<dbReference type="EMBL" id="ML978128">
    <property type="protein sequence ID" value="KAF2097017.1"/>
    <property type="molecule type" value="Genomic_DNA"/>
</dbReference>
<protein>
    <submittedName>
        <fullName evidence="2">Uncharacterized protein</fullName>
    </submittedName>
</protein>
<accession>A0A9P4M761</accession>
<gene>
    <name evidence="2" type="ORF">NA57DRAFT_77268</name>
</gene>
<sequence length="152" mass="16916">MPTRKRQSSSAEVDDKPVKKARSATSKPKAKAKKDLGTCSLTKKEIGDRVKEALTLQKYHIPRMRLDMKMDVAFFRSFFVNNDALSKPLQIAPSDFDDTSSVVVVEMGHNQAGELLGVSKVKGGNRMETTYLAAMCVVFRPSEGRCTMWLTV</sequence>
<reference evidence="2" key="1">
    <citation type="journal article" date="2020" name="Stud. Mycol.">
        <title>101 Dothideomycetes genomes: a test case for predicting lifestyles and emergence of pathogens.</title>
        <authorList>
            <person name="Haridas S."/>
            <person name="Albert R."/>
            <person name="Binder M."/>
            <person name="Bloem J."/>
            <person name="Labutti K."/>
            <person name="Salamov A."/>
            <person name="Andreopoulos B."/>
            <person name="Baker S."/>
            <person name="Barry K."/>
            <person name="Bills G."/>
            <person name="Bluhm B."/>
            <person name="Cannon C."/>
            <person name="Castanera R."/>
            <person name="Culley D."/>
            <person name="Daum C."/>
            <person name="Ezra D."/>
            <person name="Gonzalez J."/>
            <person name="Henrissat B."/>
            <person name="Kuo A."/>
            <person name="Liang C."/>
            <person name="Lipzen A."/>
            <person name="Lutzoni F."/>
            <person name="Magnuson J."/>
            <person name="Mondo S."/>
            <person name="Nolan M."/>
            <person name="Ohm R."/>
            <person name="Pangilinan J."/>
            <person name="Park H.-J."/>
            <person name="Ramirez L."/>
            <person name="Alfaro M."/>
            <person name="Sun H."/>
            <person name="Tritt A."/>
            <person name="Yoshinaga Y."/>
            <person name="Zwiers L.-H."/>
            <person name="Turgeon B."/>
            <person name="Goodwin S."/>
            <person name="Spatafora J."/>
            <person name="Crous P."/>
            <person name="Grigoriev I."/>
        </authorList>
    </citation>
    <scope>NUCLEOTIDE SEQUENCE</scope>
    <source>
        <strain evidence="2">CBS 133067</strain>
    </source>
</reference>
<dbReference type="OrthoDB" id="2960909at2759"/>
<dbReference type="Proteomes" id="UP000799772">
    <property type="component" value="Unassembled WGS sequence"/>
</dbReference>
<evidence type="ECO:0000256" key="1">
    <source>
        <dbReference type="SAM" id="MobiDB-lite"/>
    </source>
</evidence>